<keyword evidence="8 10" id="KW-1133">Transmembrane helix</keyword>
<dbReference type="InterPro" id="IPR007315">
    <property type="entry name" value="PIG-V/Gpi18"/>
</dbReference>
<accession>A0A0L6W4M6</accession>
<gene>
    <name evidence="11" type="ORF">Tfer_1194</name>
</gene>
<dbReference type="GO" id="GO:0000009">
    <property type="term" value="F:alpha-1,6-mannosyltransferase activity"/>
    <property type="evidence" value="ECO:0007669"/>
    <property type="project" value="InterPro"/>
</dbReference>
<keyword evidence="7" id="KW-0256">Endoplasmic reticulum</keyword>
<protein>
    <submittedName>
        <fullName evidence="11">Uncharacterized protein</fullName>
    </submittedName>
</protein>
<dbReference type="GO" id="GO:0004376">
    <property type="term" value="F:GPI mannosyltransferase activity"/>
    <property type="evidence" value="ECO:0007669"/>
    <property type="project" value="InterPro"/>
</dbReference>
<dbReference type="GO" id="GO:0016020">
    <property type="term" value="C:membrane"/>
    <property type="evidence" value="ECO:0007669"/>
    <property type="project" value="GOC"/>
</dbReference>
<dbReference type="PANTHER" id="PTHR12468:SF2">
    <property type="entry name" value="GPI MANNOSYLTRANSFERASE 2"/>
    <property type="match status" value="1"/>
</dbReference>
<feature type="transmembrane region" description="Helical" evidence="10">
    <location>
        <begin position="338"/>
        <end position="359"/>
    </location>
</feature>
<reference evidence="12" key="1">
    <citation type="submission" date="2015-07" db="EMBL/GenBank/DDBJ databases">
        <title>Complete Genome of Thermincola ferriacetica strain Z-0001T.</title>
        <authorList>
            <person name="Lusk B."/>
            <person name="Badalamenti J.P."/>
            <person name="Parameswaran P."/>
            <person name="Bond D.R."/>
            <person name="Torres C.I."/>
        </authorList>
    </citation>
    <scope>NUCLEOTIDE SEQUENCE [LARGE SCALE GENOMIC DNA]</scope>
    <source>
        <strain evidence="12">Z-0001</strain>
    </source>
</reference>
<evidence type="ECO:0000256" key="7">
    <source>
        <dbReference type="ARBA" id="ARBA00022824"/>
    </source>
</evidence>
<dbReference type="Pfam" id="PF04188">
    <property type="entry name" value="Mannosyl_trans2"/>
    <property type="match status" value="1"/>
</dbReference>
<keyword evidence="5" id="KW-0808">Transferase</keyword>
<dbReference type="Proteomes" id="UP000037175">
    <property type="component" value="Unassembled WGS sequence"/>
</dbReference>
<feature type="transmembrane region" description="Helical" evidence="10">
    <location>
        <begin position="100"/>
        <end position="119"/>
    </location>
</feature>
<dbReference type="GO" id="GO:0031501">
    <property type="term" value="C:mannosyltransferase complex"/>
    <property type="evidence" value="ECO:0007669"/>
    <property type="project" value="TreeGrafter"/>
</dbReference>
<organism evidence="11 12">
    <name type="scientific">Thermincola ferriacetica</name>
    <dbReference type="NCBI Taxonomy" id="281456"/>
    <lineage>
        <taxon>Bacteria</taxon>
        <taxon>Bacillati</taxon>
        <taxon>Bacillota</taxon>
        <taxon>Clostridia</taxon>
        <taxon>Eubacteriales</taxon>
        <taxon>Thermincolaceae</taxon>
        <taxon>Thermincola</taxon>
    </lineage>
</organism>
<evidence type="ECO:0000256" key="8">
    <source>
        <dbReference type="ARBA" id="ARBA00022989"/>
    </source>
</evidence>
<keyword evidence="12" id="KW-1185">Reference proteome</keyword>
<sequence>MMGDQKQMAVFKRVFLCYLLHYLVIIPAALITYFWLPDFPGPTATMEVTSSWFLNLWTRYDSGWYYDIIKSGYTAKSVAFFPLYPFTVKLFSRLLDVHPVAVGLIISNLAFFGLLWFLYKLVQREFGTGAAQKATLYYALFPTGIFFSAMYTESMFMFFVLGAFYFAGERKWTAAGLMGGLAALTRNLGVYLFISLGYLYLKQADFRLRNFKLNSFALGLIPLGLAVYMLYLHVHFNDAFAFVHAQKYWNRELVFPLAALVNSGIKESGPSFVFLSLLLVAVFRLPPHYWIYYAFMLLIPMSMGVKWEGEIRLFAMLRYILPCFPAMIILAKWGRFKFLNYSILTLFICGLVFFTALFVKGFFIA</sequence>
<evidence type="ECO:0000256" key="1">
    <source>
        <dbReference type="ARBA" id="ARBA00004477"/>
    </source>
</evidence>
<proteinExistence type="predicted"/>
<evidence type="ECO:0000256" key="2">
    <source>
        <dbReference type="ARBA" id="ARBA00004687"/>
    </source>
</evidence>
<feature type="transmembrane region" description="Helical" evidence="10">
    <location>
        <begin position="213"/>
        <end position="234"/>
    </location>
</feature>
<evidence type="ECO:0000256" key="9">
    <source>
        <dbReference type="ARBA" id="ARBA00023136"/>
    </source>
</evidence>
<feature type="transmembrane region" description="Helical" evidence="10">
    <location>
        <begin position="15"/>
        <end position="36"/>
    </location>
</feature>
<evidence type="ECO:0000256" key="3">
    <source>
        <dbReference type="ARBA" id="ARBA00022502"/>
    </source>
</evidence>
<feature type="transmembrane region" description="Helical" evidence="10">
    <location>
        <begin position="313"/>
        <end position="331"/>
    </location>
</feature>
<evidence type="ECO:0000313" key="11">
    <source>
        <dbReference type="EMBL" id="KNZ70054.1"/>
    </source>
</evidence>
<keyword evidence="3" id="KW-0337">GPI-anchor biosynthesis</keyword>
<name>A0A0L6W4M6_9FIRM</name>
<evidence type="ECO:0000256" key="10">
    <source>
        <dbReference type="SAM" id="Phobius"/>
    </source>
</evidence>
<keyword evidence="4" id="KW-0328">Glycosyltransferase</keyword>
<dbReference type="GO" id="GO:0006506">
    <property type="term" value="P:GPI anchor biosynthetic process"/>
    <property type="evidence" value="ECO:0007669"/>
    <property type="project" value="UniProtKB-UniPathway"/>
</dbReference>
<feature type="transmembrane region" description="Helical" evidence="10">
    <location>
        <begin position="172"/>
        <end position="201"/>
    </location>
</feature>
<evidence type="ECO:0000256" key="5">
    <source>
        <dbReference type="ARBA" id="ARBA00022679"/>
    </source>
</evidence>
<dbReference type="PANTHER" id="PTHR12468">
    <property type="entry name" value="GPI MANNOSYLTRANSFERASE 2"/>
    <property type="match status" value="1"/>
</dbReference>
<dbReference type="AlphaFoldDB" id="A0A0L6W4M6"/>
<feature type="transmembrane region" description="Helical" evidence="10">
    <location>
        <begin position="140"/>
        <end position="166"/>
    </location>
</feature>
<keyword evidence="9 10" id="KW-0472">Membrane</keyword>
<dbReference type="UniPathway" id="UPA00196"/>
<comment type="subcellular location">
    <subcellularLocation>
        <location evidence="1">Endoplasmic reticulum membrane</location>
        <topology evidence="1">Multi-pass membrane protein</topology>
    </subcellularLocation>
</comment>
<comment type="caution">
    <text evidence="11">The sequence shown here is derived from an EMBL/GenBank/DDBJ whole genome shotgun (WGS) entry which is preliminary data.</text>
</comment>
<comment type="pathway">
    <text evidence="2">Glycolipid biosynthesis; glycosylphosphatidylinositol-anchor biosynthesis.</text>
</comment>
<evidence type="ECO:0000256" key="4">
    <source>
        <dbReference type="ARBA" id="ARBA00022676"/>
    </source>
</evidence>
<dbReference type="EMBL" id="LGTE01000006">
    <property type="protein sequence ID" value="KNZ70054.1"/>
    <property type="molecule type" value="Genomic_DNA"/>
</dbReference>
<keyword evidence="6 10" id="KW-0812">Transmembrane</keyword>
<feature type="transmembrane region" description="Helical" evidence="10">
    <location>
        <begin position="254"/>
        <end position="283"/>
    </location>
</feature>
<evidence type="ECO:0000256" key="6">
    <source>
        <dbReference type="ARBA" id="ARBA00022692"/>
    </source>
</evidence>
<evidence type="ECO:0000313" key="12">
    <source>
        <dbReference type="Proteomes" id="UP000037175"/>
    </source>
</evidence>